<sequence>MAGSYILCNKLHNNGLMTDWGLSEKESTIVCMVLIAGALLSATHRRRCPCRVCRTVTTQHLEQSALVHHQRSTVKMGCDVAQALRAQTLQRRGHQGRIPHCVEQLTHLFRGNQVTQGIMRCQQTRAERTKFRVIHRIPTTRLMQQTPHTHHAQALTRHTQSDVLGDGRLPHQLIDMSLTHIRQPPPMQQGFHLQGIEGSRVRTAQTFFQRIHAVFRGWHQIFVPHHRKALWSHREVQMGDCLARCHQARHTFFVRCHLPTIGISREFLQRTRTHRFNHAPHLIRRICHPRNVTFKYRLCHCL</sequence>
<organism evidence="1">
    <name type="scientific">Siphoviridae sp. ctOWj17</name>
    <dbReference type="NCBI Taxonomy" id="2826312"/>
    <lineage>
        <taxon>Viruses</taxon>
        <taxon>Duplodnaviria</taxon>
        <taxon>Heunggongvirae</taxon>
        <taxon>Uroviricota</taxon>
        <taxon>Caudoviricetes</taxon>
    </lineage>
</organism>
<dbReference type="EMBL" id="BK015721">
    <property type="protein sequence ID" value="DAE21931.1"/>
    <property type="molecule type" value="Genomic_DNA"/>
</dbReference>
<reference evidence="1" key="1">
    <citation type="journal article" date="2021" name="Proc. Natl. Acad. Sci. U.S.A.">
        <title>A Catalog of Tens of Thousands of Viruses from Human Metagenomes Reveals Hidden Associations with Chronic Diseases.</title>
        <authorList>
            <person name="Tisza M.J."/>
            <person name="Buck C.B."/>
        </authorList>
    </citation>
    <scope>NUCLEOTIDE SEQUENCE</scope>
    <source>
        <strain evidence="1">CtOWj17</strain>
    </source>
</reference>
<accession>A0A8S5QT01</accession>
<proteinExistence type="predicted"/>
<protein>
    <submittedName>
        <fullName evidence="1">Uncharacterized protein</fullName>
    </submittedName>
</protein>
<name>A0A8S5QT01_9CAUD</name>
<evidence type="ECO:0000313" key="1">
    <source>
        <dbReference type="EMBL" id="DAE21931.1"/>
    </source>
</evidence>